<feature type="domain" description="Lipocalin/cytosolic fatty-acid binding" evidence="3">
    <location>
        <begin position="35"/>
        <end position="177"/>
    </location>
</feature>
<dbReference type="Pfam" id="PF00061">
    <property type="entry name" value="Lipocalin"/>
    <property type="match status" value="1"/>
</dbReference>
<dbReference type="PANTHER" id="PTHR11430:SF133">
    <property type="entry name" value="LIPOCALIN"/>
    <property type="match status" value="1"/>
</dbReference>
<dbReference type="InterPro" id="IPR012674">
    <property type="entry name" value="Calycin"/>
</dbReference>
<dbReference type="GO" id="GO:0036094">
    <property type="term" value="F:small molecule binding"/>
    <property type="evidence" value="ECO:0007669"/>
    <property type="project" value="InterPro"/>
</dbReference>
<evidence type="ECO:0000259" key="3">
    <source>
        <dbReference type="Pfam" id="PF00061"/>
    </source>
</evidence>
<reference evidence="4" key="2">
    <citation type="submission" date="2016-06" db="EMBL/GenBank/DDBJ databases">
        <title>The genome of a short-lived fish provides insights into sex chromosome evolution and the genetic control of aging.</title>
        <authorList>
            <person name="Reichwald K."/>
            <person name="Felder M."/>
            <person name="Petzold A."/>
            <person name="Koch P."/>
            <person name="Groth M."/>
            <person name="Platzer M."/>
        </authorList>
    </citation>
    <scope>NUCLEOTIDE SEQUENCE</scope>
    <source>
        <tissue evidence="4">Brain</tissue>
    </source>
</reference>
<dbReference type="PRINTS" id="PR01254">
    <property type="entry name" value="PGNDSYNTHASE"/>
</dbReference>
<dbReference type="Gene3D" id="2.40.128.20">
    <property type="match status" value="1"/>
</dbReference>
<feature type="non-terminal residue" evidence="4">
    <location>
        <position position="186"/>
    </location>
</feature>
<gene>
    <name evidence="4" type="primary">Nfu_g_1_022203</name>
</gene>
<feature type="chain" id="PRO_5008372037" description="Lipocalin/cytosolic fatty-acid binding domain-containing protein" evidence="2">
    <location>
        <begin position="22"/>
        <end position="186"/>
    </location>
</feature>
<organism evidence="4">
    <name type="scientific">Nothobranchius kuhntae</name>
    <name type="common">Beira killifish</name>
    <dbReference type="NCBI Taxonomy" id="321403"/>
    <lineage>
        <taxon>Eukaryota</taxon>
        <taxon>Metazoa</taxon>
        <taxon>Chordata</taxon>
        <taxon>Craniata</taxon>
        <taxon>Vertebrata</taxon>
        <taxon>Euteleostomi</taxon>
        <taxon>Actinopterygii</taxon>
        <taxon>Neopterygii</taxon>
        <taxon>Teleostei</taxon>
        <taxon>Neoteleostei</taxon>
        <taxon>Acanthomorphata</taxon>
        <taxon>Ovalentaria</taxon>
        <taxon>Atherinomorphae</taxon>
        <taxon>Cyprinodontiformes</taxon>
        <taxon>Nothobranchiidae</taxon>
        <taxon>Nothobranchius</taxon>
    </lineage>
</organism>
<accession>A0A1A8IH99</accession>
<dbReference type="AlphaFoldDB" id="A0A1A8IH99"/>
<dbReference type="InterPro" id="IPR002345">
    <property type="entry name" value="Lipocalin"/>
</dbReference>
<proteinExistence type="inferred from homology"/>
<evidence type="ECO:0000256" key="1">
    <source>
        <dbReference type="ARBA" id="ARBA00006889"/>
    </source>
</evidence>
<name>A0A1A8IH99_NOTKU</name>
<comment type="similarity">
    <text evidence="1">Belongs to the calycin superfamily. Lipocalin family.</text>
</comment>
<dbReference type="PANTHER" id="PTHR11430">
    <property type="entry name" value="LIPOCALIN"/>
    <property type="match status" value="1"/>
</dbReference>
<dbReference type="InterPro" id="IPR000566">
    <property type="entry name" value="Lipocln_cytosolic_FA-bd_dom"/>
</dbReference>
<protein>
    <recommendedName>
        <fullName evidence="3">Lipocalin/cytosolic fatty-acid binding domain-containing protein</fullName>
    </recommendedName>
</protein>
<evidence type="ECO:0000256" key="2">
    <source>
        <dbReference type="SAM" id="SignalP"/>
    </source>
</evidence>
<feature type="signal peptide" evidence="2">
    <location>
        <begin position="1"/>
        <end position="21"/>
    </location>
</feature>
<dbReference type="SUPFAM" id="SSF50814">
    <property type="entry name" value="Lipocalins"/>
    <property type="match status" value="1"/>
</dbReference>
<evidence type="ECO:0000313" key="4">
    <source>
        <dbReference type="EMBL" id="SBQ96492.1"/>
    </source>
</evidence>
<reference evidence="4" key="1">
    <citation type="submission" date="2016-05" db="EMBL/GenBank/DDBJ databases">
        <authorList>
            <person name="Lavstsen T."/>
            <person name="Jespersen J.S."/>
        </authorList>
    </citation>
    <scope>NUCLEOTIDE SEQUENCE</scope>
    <source>
        <tissue evidence="4">Brain</tissue>
    </source>
</reference>
<sequence>MTMTPLLILLGAVLCSQSVSAEVLPPADFNIQGTVGRWYLVGIASNSEWFTSRRATMKMGRAMLKLTADGDLEMSYESLRSDGTCLKKNKLAKKTGVPGKFTYTCQRSGRMIDMRVAELKADEYMLIHTIKTKEEGTSTVTKLYGRAEELAAPVKEKFKQLALRTGSLAENIVFLPKNGTFCLRFC</sequence>
<dbReference type="EMBL" id="HAED01010280">
    <property type="protein sequence ID" value="SBQ96492.1"/>
    <property type="molecule type" value="Transcribed_RNA"/>
</dbReference>
<keyword evidence="2" id="KW-0732">Signal</keyword>